<keyword evidence="3" id="KW-1185">Reference proteome</keyword>
<gene>
    <name evidence="2" type="ORF">HLVA_12820</name>
</gene>
<protein>
    <recommendedName>
        <fullName evidence="4">Porin</fullName>
    </recommendedName>
</protein>
<name>A0AAU9DQG3_9FUSO</name>
<feature type="chain" id="PRO_5043750954" description="Porin" evidence="1">
    <location>
        <begin position="20"/>
        <end position="424"/>
    </location>
</feature>
<reference evidence="2 3" key="1">
    <citation type="submission" date="2022-11" db="EMBL/GenBank/DDBJ databases">
        <title>Haliovirga abyssi gen. nov., sp. nov., a mesophilic fermentative bacterium isolated from the Iheya North hydrothermal field and the proposal of Haliovirgaceae fam. nov.</title>
        <authorList>
            <person name="Miyazaki U."/>
            <person name="Tame A."/>
            <person name="Miyazaki J."/>
            <person name="Takai K."/>
            <person name="Sawayama S."/>
            <person name="Kitajima M."/>
            <person name="Okamoto A."/>
            <person name="Nakagawa S."/>
        </authorList>
    </citation>
    <scope>NUCLEOTIDE SEQUENCE [LARGE SCALE GENOMIC DNA]</scope>
    <source>
        <strain evidence="2 3">IC12</strain>
    </source>
</reference>
<dbReference type="KEGG" id="haby:HLVA_12820"/>
<organism evidence="2 3">
    <name type="scientific">Haliovirga abyssi</name>
    <dbReference type="NCBI Taxonomy" id="2996794"/>
    <lineage>
        <taxon>Bacteria</taxon>
        <taxon>Fusobacteriati</taxon>
        <taxon>Fusobacteriota</taxon>
        <taxon>Fusobacteriia</taxon>
        <taxon>Fusobacteriales</taxon>
        <taxon>Haliovirgaceae</taxon>
        <taxon>Haliovirga</taxon>
    </lineage>
</organism>
<dbReference type="AlphaFoldDB" id="A0AAU9DQG3"/>
<proteinExistence type="predicted"/>
<accession>A0AAU9DQG3</accession>
<sequence>MKKNLVIIMLFVLTAVSFSQENGSAGVGMGVLKQGDESTPVLKMNFSPELQFGRLGLGLKLGIYLTSGGLADYNNDGKKDMHDIDFGFKYIYWNGEIFKFRYGVLNNYILGHGTLVNRYSNNEKTSLVLGINLPEKAAGIEGFMPLKKDILGSAIPTEEQPHAVGGRVYVRPLKVMGTAIPVINNSEIGVTYVTDNRDEFSGVKGSVDGTAYEFAIPLLEDQNASFIPYYDLVKVNGELGEKSNDGSGNFIGVMGKVAIIDYRLEYRDIDRNLIPGYFGKFYEISAIDNLNYLIGTESNEKVKGYFGNVDFDFMGTAKFTLSYEDYKDENIKPHLFAKLDVTPTKKLKSTIIYEQQNMGAENHKDNFLNEDTYVKAHIIAPGYMFGVPGPTNVAIDIKQTYFYDNDKNEYVPNRDYSMNIIFNF</sequence>
<evidence type="ECO:0000313" key="3">
    <source>
        <dbReference type="Proteomes" id="UP001321582"/>
    </source>
</evidence>
<evidence type="ECO:0008006" key="4">
    <source>
        <dbReference type="Google" id="ProtNLM"/>
    </source>
</evidence>
<keyword evidence="1" id="KW-0732">Signal</keyword>
<dbReference type="RefSeq" id="WP_307903571.1">
    <property type="nucleotide sequence ID" value="NZ_AP027059.1"/>
</dbReference>
<feature type="signal peptide" evidence="1">
    <location>
        <begin position="1"/>
        <end position="19"/>
    </location>
</feature>
<dbReference type="EMBL" id="AP027059">
    <property type="protein sequence ID" value="BDU50713.1"/>
    <property type="molecule type" value="Genomic_DNA"/>
</dbReference>
<evidence type="ECO:0000313" key="2">
    <source>
        <dbReference type="EMBL" id="BDU50713.1"/>
    </source>
</evidence>
<dbReference type="Proteomes" id="UP001321582">
    <property type="component" value="Chromosome"/>
</dbReference>
<evidence type="ECO:0000256" key="1">
    <source>
        <dbReference type="SAM" id="SignalP"/>
    </source>
</evidence>